<dbReference type="Proteomes" id="UP000181790">
    <property type="component" value="Unassembled WGS sequence"/>
</dbReference>
<dbReference type="PROSITE" id="PS51257">
    <property type="entry name" value="PROKAR_LIPOPROTEIN"/>
    <property type="match status" value="1"/>
</dbReference>
<evidence type="ECO:0000313" key="2">
    <source>
        <dbReference type="Proteomes" id="UP000181790"/>
    </source>
</evidence>
<keyword evidence="2" id="KW-1185">Reference proteome</keyword>
<gene>
    <name evidence="1" type="ORF">BLX24_21370</name>
</gene>
<protein>
    <recommendedName>
        <fullName evidence="3">LVIVD repeat-containing protein</fullName>
    </recommendedName>
</protein>
<name>A0A1S2VGU3_9BACT</name>
<proteinExistence type="predicted"/>
<sequence>MKFKQLLLLMSWLALVTTGCTDNCRQVRTYRKQIPVKVTLEELRKPVVSTAPQQLIEPGKIYAKDNYLFIVEVKKGIHVIDNANPSSPKFISFLPIPGNVDLAVADNTLYADSYIDVVALDISNPAAIKEAGRVESGFSYGQVGRTSWSYDNQTRTINDYKQEITTETFDTDCEGNYGFIPYPIALYWFGRAYLQSDFVNFSVGSKSNSGTTSPSTTGQGGSMARFAIMNNQLYVVNSSVMQLFDISTLSKPVKGKTINLGWGGIETIFPYQDKLFIGAQDGMHIYDASTPTDPKQLSLYRHIRSCDPVVVQGNYAYVTLRGGGFCGGAQNVLDVVDISNPSMPTLAKSYPMDGPYGLGVDFPNLFVCEGQKGLKVLKMTDATNLTQVQSFGDMNAYDVIPLRNTLMLIGKDGLYQYDYTNPTNLRQLSKIAVQPAY</sequence>
<dbReference type="InterPro" id="IPR013211">
    <property type="entry name" value="LVIVD"/>
</dbReference>
<evidence type="ECO:0008006" key="3">
    <source>
        <dbReference type="Google" id="ProtNLM"/>
    </source>
</evidence>
<dbReference type="AlphaFoldDB" id="A0A1S2VGU3"/>
<comment type="caution">
    <text evidence="1">The sequence shown here is derived from an EMBL/GenBank/DDBJ whole genome shotgun (WGS) entry which is preliminary data.</text>
</comment>
<dbReference type="OrthoDB" id="1521841at2"/>
<reference evidence="1 2" key="1">
    <citation type="submission" date="2016-10" db="EMBL/GenBank/DDBJ databases">
        <title>Arsenicibacter rosenii gen. nov., sp. nov., an efficient arsenic-methylating bacterium isolated from an arsenic-contaminated paddy soil.</title>
        <authorList>
            <person name="Huang K."/>
        </authorList>
    </citation>
    <scope>NUCLEOTIDE SEQUENCE [LARGE SCALE GENOMIC DNA]</scope>
    <source>
        <strain evidence="1 2">SM-1</strain>
    </source>
</reference>
<dbReference type="SUPFAM" id="SSF63825">
    <property type="entry name" value="YWTD domain"/>
    <property type="match status" value="1"/>
</dbReference>
<evidence type="ECO:0000313" key="1">
    <source>
        <dbReference type="EMBL" id="OIN57108.1"/>
    </source>
</evidence>
<dbReference type="EMBL" id="MORL01000015">
    <property type="protein sequence ID" value="OIN57108.1"/>
    <property type="molecule type" value="Genomic_DNA"/>
</dbReference>
<accession>A0A1S2VGU3</accession>
<organism evidence="1 2">
    <name type="scientific">Arsenicibacter rosenii</name>
    <dbReference type="NCBI Taxonomy" id="1750698"/>
    <lineage>
        <taxon>Bacteria</taxon>
        <taxon>Pseudomonadati</taxon>
        <taxon>Bacteroidota</taxon>
        <taxon>Cytophagia</taxon>
        <taxon>Cytophagales</taxon>
        <taxon>Spirosomataceae</taxon>
        <taxon>Arsenicibacter</taxon>
    </lineage>
</organism>
<dbReference type="Pfam" id="PF08309">
    <property type="entry name" value="LVIVD"/>
    <property type="match status" value="3"/>
</dbReference>